<dbReference type="KEGG" id="tbw:NCTC13354_00018"/>
<accession>A0A3S4Z3W9</accession>
<evidence type="ECO:0000256" key="7">
    <source>
        <dbReference type="RuleBase" id="RU004504"/>
    </source>
</evidence>
<evidence type="ECO:0000256" key="4">
    <source>
        <dbReference type="ARBA" id="ARBA00022679"/>
    </source>
</evidence>
<evidence type="ECO:0000256" key="1">
    <source>
        <dbReference type="ARBA" id="ARBA00001933"/>
    </source>
</evidence>
<dbReference type="RefSeq" id="WP_126415560.1">
    <property type="nucleotide sequence ID" value="NZ_LR134476.1"/>
</dbReference>
<dbReference type="InterPro" id="IPR000192">
    <property type="entry name" value="Aminotrans_V_dom"/>
</dbReference>
<dbReference type="GO" id="GO:0031071">
    <property type="term" value="F:cysteine desulfurase activity"/>
    <property type="evidence" value="ECO:0007669"/>
    <property type="project" value="UniProtKB-UniRule"/>
</dbReference>
<sequence length="440" mass="47579">MSCPAPREDFPVLQREVQDGVPLVYLDSGATSQKPQAVIDAVVRQETYSNGAVNRGSHTLAAEATVAYEQARESVARLVGAEPEEIVWTKNSTEALNLIAYVIDDISRGRGQSVLRGGRKQKERLAAIHERLTLRAGDNVVITRAEHHANLIPWQELCIRTGAELRWFDLTDDGRIDLTDGVIDERTKLVAFTHVSNVTGAISPVRQIVERAREVGALTVLDACQSVPHMPVDFHELDVDFAAFSGHKMLGPTGIGALYGRADLLAAMPPFLFGGSMVEIVRMEATTFARPPARFEAGTQPVAQAVGMGAAANYLLDIGMDEIARHEEELTARALAGLSQIPGVRVLGPTDASERIGVVAFDVAGVHPHDVGQLLDSQGIAIRVGHHCAQPIHQHFGVHASCRASFGPYNTAEEVDVFLAALGRVREYFGVTDEKVGEAR</sequence>
<dbReference type="Gene3D" id="3.40.640.10">
    <property type="entry name" value="Type I PLP-dependent aspartate aminotransferase-like (Major domain)"/>
    <property type="match status" value="1"/>
</dbReference>
<name>A0A3S4Z3W9_9ACTO</name>
<protein>
    <recommendedName>
        <fullName evidence="3 8">Cysteine desulfurase</fullName>
        <ecNumber evidence="3 8">2.8.1.7</ecNumber>
    </recommendedName>
</protein>
<dbReference type="InterPro" id="IPR015424">
    <property type="entry name" value="PyrdxlP-dep_Trfase"/>
</dbReference>
<dbReference type="Gene3D" id="3.90.1150.10">
    <property type="entry name" value="Aspartate Aminotransferase, domain 1"/>
    <property type="match status" value="1"/>
</dbReference>
<proteinExistence type="inferred from homology"/>
<dbReference type="OrthoDB" id="9804366at2"/>
<evidence type="ECO:0000256" key="2">
    <source>
        <dbReference type="ARBA" id="ARBA00010447"/>
    </source>
</evidence>
<keyword evidence="5 8" id="KW-0663">Pyridoxal phosphate</keyword>
<dbReference type="PANTHER" id="PTHR43586">
    <property type="entry name" value="CYSTEINE DESULFURASE"/>
    <property type="match status" value="1"/>
</dbReference>
<dbReference type="InterPro" id="IPR010970">
    <property type="entry name" value="Cys_dSase_SufS"/>
</dbReference>
<dbReference type="AlphaFoldDB" id="A0A3S4Z3W9"/>
<dbReference type="Proteomes" id="UP000269542">
    <property type="component" value="Chromosome"/>
</dbReference>
<dbReference type="InterPro" id="IPR015422">
    <property type="entry name" value="PyrdxlP-dep_Trfase_small"/>
</dbReference>
<feature type="domain" description="Aminotransferase class V" evidence="9">
    <location>
        <begin position="126"/>
        <end position="418"/>
    </location>
</feature>
<dbReference type="InterPro" id="IPR020578">
    <property type="entry name" value="Aminotrans_V_PyrdxlP_BS"/>
</dbReference>
<evidence type="ECO:0000313" key="11">
    <source>
        <dbReference type="Proteomes" id="UP000269542"/>
    </source>
</evidence>
<dbReference type="EC" id="2.8.1.7" evidence="3 8"/>
<dbReference type="NCBIfam" id="TIGR01979">
    <property type="entry name" value="sufS"/>
    <property type="match status" value="1"/>
</dbReference>
<comment type="catalytic activity">
    <reaction evidence="6 8">
        <text>(sulfur carrier)-H + L-cysteine = (sulfur carrier)-SH + L-alanine</text>
        <dbReference type="Rhea" id="RHEA:43892"/>
        <dbReference type="Rhea" id="RHEA-COMP:14737"/>
        <dbReference type="Rhea" id="RHEA-COMP:14739"/>
        <dbReference type="ChEBI" id="CHEBI:29917"/>
        <dbReference type="ChEBI" id="CHEBI:35235"/>
        <dbReference type="ChEBI" id="CHEBI:57972"/>
        <dbReference type="ChEBI" id="CHEBI:64428"/>
        <dbReference type="EC" id="2.8.1.7"/>
    </reaction>
</comment>
<dbReference type="PROSITE" id="PS00595">
    <property type="entry name" value="AA_TRANSFER_CLASS_5"/>
    <property type="match status" value="1"/>
</dbReference>
<dbReference type="GO" id="GO:0006534">
    <property type="term" value="P:cysteine metabolic process"/>
    <property type="evidence" value="ECO:0007669"/>
    <property type="project" value="UniProtKB-UniRule"/>
</dbReference>
<organism evidence="10 11">
    <name type="scientific">Trueperella bialowiezensis</name>
    <dbReference type="NCBI Taxonomy" id="312285"/>
    <lineage>
        <taxon>Bacteria</taxon>
        <taxon>Bacillati</taxon>
        <taxon>Actinomycetota</taxon>
        <taxon>Actinomycetes</taxon>
        <taxon>Actinomycetales</taxon>
        <taxon>Actinomycetaceae</taxon>
        <taxon>Trueperella</taxon>
    </lineage>
</organism>
<evidence type="ECO:0000256" key="5">
    <source>
        <dbReference type="ARBA" id="ARBA00022898"/>
    </source>
</evidence>
<gene>
    <name evidence="10" type="primary">csd</name>
    <name evidence="10" type="ORF">NCTC13354_00018</name>
</gene>
<dbReference type="InterPro" id="IPR015421">
    <property type="entry name" value="PyrdxlP-dep_Trfase_major"/>
</dbReference>
<reference evidence="10 11" key="1">
    <citation type="submission" date="2018-12" db="EMBL/GenBank/DDBJ databases">
        <authorList>
            <consortium name="Pathogen Informatics"/>
        </authorList>
    </citation>
    <scope>NUCLEOTIDE SEQUENCE [LARGE SCALE GENOMIC DNA]</scope>
    <source>
        <strain evidence="10 11">NCTC13354</strain>
    </source>
</reference>
<dbReference type="PANTHER" id="PTHR43586:SF8">
    <property type="entry name" value="CYSTEINE DESULFURASE 1, CHLOROPLASTIC"/>
    <property type="match status" value="1"/>
</dbReference>
<keyword evidence="4 8" id="KW-0808">Transferase</keyword>
<dbReference type="CDD" id="cd06453">
    <property type="entry name" value="SufS_like"/>
    <property type="match status" value="1"/>
</dbReference>
<feature type="domain" description="Aminotransferase class V" evidence="9">
    <location>
        <begin position="24"/>
        <end position="105"/>
    </location>
</feature>
<dbReference type="GO" id="GO:0030170">
    <property type="term" value="F:pyridoxal phosphate binding"/>
    <property type="evidence" value="ECO:0007669"/>
    <property type="project" value="UniProtKB-UniRule"/>
</dbReference>
<evidence type="ECO:0000256" key="6">
    <source>
        <dbReference type="ARBA" id="ARBA00050776"/>
    </source>
</evidence>
<evidence type="ECO:0000256" key="3">
    <source>
        <dbReference type="ARBA" id="ARBA00012239"/>
    </source>
</evidence>
<comment type="function">
    <text evidence="8">Catalyzes the removal of elemental sulfur and selenium atoms from L-cysteine, L-cystine, L-selenocysteine, and L-selenocystine to produce L-alanine.</text>
</comment>
<dbReference type="Pfam" id="PF00266">
    <property type="entry name" value="Aminotran_5"/>
    <property type="match status" value="2"/>
</dbReference>
<comment type="similarity">
    <text evidence="2 8">Belongs to the class-V pyridoxal-phosphate-dependent aminotransferase family. Csd subfamily.</text>
</comment>
<evidence type="ECO:0000313" key="10">
    <source>
        <dbReference type="EMBL" id="VEI12344.1"/>
    </source>
</evidence>
<evidence type="ECO:0000259" key="9">
    <source>
        <dbReference type="Pfam" id="PF00266"/>
    </source>
</evidence>
<dbReference type="EMBL" id="LR134476">
    <property type="protein sequence ID" value="VEI12344.1"/>
    <property type="molecule type" value="Genomic_DNA"/>
</dbReference>
<evidence type="ECO:0000256" key="8">
    <source>
        <dbReference type="RuleBase" id="RU004506"/>
    </source>
</evidence>
<dbReference type="SUPFAM" id="SSF53383">
    <property type="entry name" value="PLP-dependent transferases"/>
    <property type="match status" value="1"/>
</dbReference>
<comment type="cofactor">
    <cofactor evidence="1 7">
        <name>pyridoxal 5'-phosphate</name>
        <dbReference type="ChEBI" id="CHEBI:597326"/>
    </cofactor>
</comment>
<keyword evidence="11" id="KW-1185">Reference proteome</keyword>